<keyword evidence="1" id="KW-0812">Transmembrane</keyword>
<reference evidence="2 3" key="1">
    <citation type="submission" date="2017-10" db="EMBL/GenBank/DDBJ databases">
        <title>Genome announcement of Methylocella silvestris TVC from permafrost.</title>
        <authorList>
            <person name="Wang J."/>
            <person name="Geng K."/>
            <person name="Ul-Haque F."/>
            <person name="Crombie A.T."/>
            <person name="Street L.E."/>
            <person name="Wookey P.A."/>
            <person name="Murrell J.C."/>
            <person name="Pratscher J."/>
        </authorList>
    </citation>
    <scope>NUCLEOTIDE SEQUENCE [LARGE SCALE GENOMIC DNA]</scope>
    <source>
        <strain evidence="2 3">TVC</strain>
    </source>
</reference>
<proteinExistence type="predicted"/>
<accession>A0A2J7THN1</accession>
<feature type="transmembrane region" description="Helical" evidence="1">
    <location>
        <begin position="187"/>
        <end position="210"/>
    </location>
</feature>
<feature type="transmembrane region" description="Helical" evidence="1">
    <location>
        <begin position="46"/>
        <end position="63"/>
    </location>
</feature>
<dbReference type="AlphaFoldDB" id="A0A2J7THN1"/>
<dbReference type="OrthoDB" id="9794540at2"/>
<evidence type="ECO:0000313" key="3">
    <source>
        <dbReference type="Proteomes" id="UP000236286"/>
    </source>
</evidence>
<dbReference type="Proteomes" id="UP000236286">
    <property type="component" value="Unassembled WGS sequence"/>
</dbReference>
<keyword evidence="2" id="KW-0966">Cell projection</keyword>
<keyword evidence="1" id="KW-1133">Transmembrane helix</keyword>
<dbReference type="EMBL" id="PDZR01000008">
    <property type="protein sequence ID" value="PNG26273.1"/>
    <property type="molecule type" value="Genomic_DNA"/>
</dbReference>
<keyword evidence="1" id="KW-0472">Membrane</keyword>
<keyword evidence="2" id="KW-0969">Cilium</keyword>
<evidence type="ECO:0000313" key="2">
    <source>
        <dbReference type="EMBL" id="PNG26273.1"/>
    </source>
</evidence>
<evidence type="ECO:0000256" key="1">
    <source>
        <dbReference type="SAM" id="Phobius"/>
    </source>
</evidence>
<dbReference type="RefSeq" id="WP_102843438.1">
    <property type="nucleotide sequence ID" value="NZ_PDZR01000008.1"/>
</dbReference>
<sequence length="324" mass="34610">MDGDDRRLLSRPVIYVVRMLVFLILVGFCALILYRQIATAFLANPALNGLILAVLALGILLALRQVLRLFREANWANALLGGGGGKRVKPPTLLAPVAQLFRAKPFINAPAALPLRAVLDTIGARLDESRDTARYLTGLLVFLGLLGTFWGLLETVGSIGGVIKSMQTGSDAAVMFDDLKSGLSAPIAGMSISFTSSLFGLAGSLVLGFLDLQAGHAQNRFFTELEDALTALPLADAHDAAARYEGLPPELSAALQTIAVSVDQTQAKATSVAVASLADGVQALVQHMRSEQQIIRDWVEAQAERNREVKDALERLAEGLKERG</sequence>
<gene>
    <name evidence="2" type="ORF">CR492_09120</name>
</gene>
<comment type="caution">
    <text evidence="2">The sequence shown here is derived from an EMBL/GenBank/DDBJ whole genome shotgun (WGS) entry which is preliminary data.</text>
</comment>
<organism evidence="2 3">
    <name type="scientific">Methylocella silvestris</name>
    <dbReference type="NCBI Taxonomy" id="199596"/>
    <lineage>
        <taxon>Bacteria</taxon>
        <taxon>Pseudomonadati</taxon>
        <taxon>Pseudomonadota</taxon>
        <taxon>Alphaproteobacteria</taxon>
        <taxon>Hyphomicrobiales</taxon>
        <taxon>Beijerinckiaceae</taxon>
        <taxon>Methylocella</taxon>
    </lineage>
</organism>
<feature type="transmembrane region" description="Helical" evidence="1">
    <location>
        <begin position="12"/>
        <end position="34"/>
    </location>
</feature>
<name>A0A2J7THN1_METSI</name>
<feature type="transmembrane region" description="Helical" evidence="1">
    <location>
        <begin position="135"/>
        <end position="153"/>
    </location>
</feature>
<protein>
    <submittedName>
        <fullName evidence="2">Flagellar motor protein MotA</fullName>
    </submittedName>
</protein>
<keyword evidence="2" id="KW-0282">Flagellum</keyword>